<dbReference type="AlphaFoldDB" id="A0AA88GH80"/>
<proteinExistence type="predicted"/>
<organism evidence="1 2">
    <name type="scientific">Naegleria lovaniensis</name>
    <name type="common">Amoeba</name>
    <dbReference type="NCBI Taxonomy" id="51637"/>
    <lineage>
        <taxon>Eukaryota</taxon>
        <taxon>Discoba</taxon>
        <taxon>Heterolobosea</taxon>
        <taxon>Tetramitia</taxon>
        <taxon>Eutetramitia</taxon>
        <taxon>Vahlkampfiidae</taxon>
        <taxon>Naegleria</taxon>
    </lineage>
</organism>
<dbReference type="EMBL" id="PYSW02000038">
    <property type="protein sequence ID" value="KAG2377449.1"/>
    <property type="molecule type" value="Genomic_DNA"/>
</dbReference>
<evidence type="ECO:0000313" key="2">
    <source>
        <dbReference type="Proteomes" id="UP000816034"/>
    </source>
</evidence>
<gene>
    <name evidence="1" type="ORF">C9374_009360</name>
</gene>
<name>A0AA88GH80_NAELO</name>
<protein>
    <submittedName>
        <fullName evidence="1">Uncharacterized protein</fullName>
    </submittedName>
</protein>
<dbReference type="Gene3D" id="3.40.50.300">
    <property type="entry name" value="P-loop containing nucleotide triphosphate hydrolases"/>
    <property type="match status" value="1"/>
</dbReference>
<comment type="caution">
    <text evidence="1">The sequence shown here is derived from an EMBL/GenBank/DDBJ whole genome shotgun (WGS) entry which is preliminary data.</text>
</comment>
<dbReference type="SUPFAM" id="SSF52540">
    <property type="entry name" value="P-loop containing nucleoside triphosphate hydrolases"/>
    <property type="match status" value="1"/>
</dbReference>
<evidence type="ECO:0000313" key="1">
    <source>
        <dbReference type="EMBL" id="KAG2377449.1"/>
    </source>
</evidence>
<dbReference type="RefSeq" id="XP_044544711.1">
    <property type="nucleotide sequence ID" value="XM_044699539.1"/>
</dbReference>
<sequence length="103" mass="11978">MQNPPPPHHDQGPRKPQYTLALVGPDRCGKTSLMRRLLFGSYEIPTNQVSEMNWEQFQTHLQDTNGLYIPILALRDYVPMKERQTLIPFIAFQLLRMIIGMNI</sequence>
<dbReference type="InterPro" id="IPR027417">
    <property type="entry name" value="P-loop_NTPase"/>
</dbReference>
<accession>A0AA88GH80</accession>
<keyword evidence="2" id="KW-1185">Reference proteome</keyword>
<dbReference type="Proteomes" id="UP000816034">
    <property type="component" value="Unassembled WGS sequence"/>
</dbReference>
<dbReference type="GeneID" id="68101814"/>
<reference evidence="1 2" key="1">
    <citation type="journal article" date="2018" name="BMC Genomics">
        <title>The genome of Naegleria lovaniensis, the basis for a comparative approach to unravel pathogenicity factors of the human pathogenic amoeba N. fowleri.</title>
        <authorList>
            <person name="Liechti N."/>
            <person name="Schurch N."/>
            <person name="Bruggmann R."/>
            <person name="Wittwer M."/>
        </authorList>
    </citation>
    <scope>NUCLEOTIDE SEQUENCE [LARGE SCALE GENOMIC DNA]</scope>
    <source>
        <strain evidence="1 2">ATCC 30569</strain>
    </source>
</reference>